<proteinExistence type="predicted"/>
<keyword evidence="2" id="KW-1185">Reference proteome</keyword>
<accession>A0A139WY06</accession>
<gene>
    <name evidence="1" type="ORF">WA1_47570</name>
</gene>
<organism evidence="1 2">
    <name type="scientific">Scytonema hofmannii PCC 7110</name>
    <dbReference type="NCBI Taxonomy" id="128403"/>
    <lineage>
        <taxon>Bacteria</taxon>
        <taxon>Bacillati</taxon>
        <taxon>Cyanobacteriota</taxon>
        <taxon>Cyanophyceae</taxon>
        <taxon>Nostocales</taxon>
        <taxon>Scytonemataceae</taxon>
        <taxon>Scytonema</taxon>
    </lineage>
</organism>
<dbReference type="AlphaFoldDB" id="A0A139WY06"/>
<evidence type="ECO:0000313" key="2">
    <source>
        <dbReference type="Proteomes" id="UP000076925"/>
    </source>
</evidence>
<sequence>MNARVYDYTAFSNILPTGIDCAFETKRRGATPCALTKGVVHLNTQLMTGQSIIIQYLST</sequence>
<dbReference type="Proteomes" id="UP000076925">
    <property type="component" value="Unassembled WGS sequence"/>
</dbReference>
<name>A0A139WY06_9CYAN</name>
<evidence type="ECO:0000313" key="1">
    <source>
        <dbReference type="EMBL" id="KYC37283.1"/>
    </source>
</evidence>
<reference evidence="1 2" key="1">
    <citation type="journal article" date="2013" name="Genome Biol. Evol.">
        <title>Genomes of Stigonematalean cyanobacteria (subsection V) and the evolution of oxygenic photosynthesis from prokaryotes to plastids.</title>
        <authorList>
            <person name="Dagan T."/>
            <person name="Roettger M."/>
            <person name="Stucken K."/>
            <person name="Landan G."/>
            <person name="Koch R."/>
            <person name="Major P."/>
            <person name="Gould S.B."/>
            <person name="Goremykin V.V."/>
            <person name="Rippka R."/>
            <person name="Tandeau de Marsac N."/>
            <person name="Gugger M."/>
            <person name="Lockhart P.J."/>
            <person name="Allen J.F."/>
            <person name="Brune I."/>
            <person name="Maus I."/>
            <person name="Puhler A."/>
            <person name="Martin W.F."/>
        </authorList>
    </citation>
    <scope>NUCLEOTIDE SEQUENCE [LARGE SCALE GENOMIC DNA]</scope>
    <source>
        <strain evidence="1 2">PCC 7110</strain>
    </source>
</reference>
<dbReference type="EMBL" id="ANNX02000047">
    <property type="protein sequence ID" value="KYC37283.1"/>
    <property type="molecule type" value="Genomic_DNA"/>
</dbReference>
<comment type="caution">
    <text evidence="1">The sequence shown here is derived from an EMBL/GenBank/DDBJ whole genome shotgun (WGS) entry which is preliminary data.</text>
</comment>
<protein>
    <submittedName>
        <fullName evidence="1">Uncharacterized protein</fullName>
    </submittedName>
</protein>